<dbReference type="Gene3D" id="2.70.98.10">
    <property type="match status" value="1"/>
</dbReference>
<protein>
    <submittedName>
        <fullName evidence="1">Aldose 1-epimerase</fullName>
    </submittedName>
</protein>
<dbReference type="InterPro" id="IPR011013">
    <property type="entry name" value="Gal_mutarotase_sf_dom"/>
</dbReference>
<name>A0A1H9UI63_9PSEU</name>
<accession>A0A1H9UI63</accession>
<dbReference type="GO" id="GO:0005975">
    <property type="term" value="P:carbohydrate metabolic process"/>
    <property type="evidence" value="ECO:0007669"/>
    <property type="project" value="InterPro"/>
</dbReference>
<dbReference type="Proteomes" id="UP000199051">
    <property type="component" value="Unassembled WGS sequence"/>
</dbReference>
<evidence type="ECO:0000313" key="1">
    <source>
        <dbReference type="EMBL" id="SES09039.1"/>
    </source>
</evidence>
<sequence>MEIEISSGGARAVITTAGATLRLFEVDGVAYLETFPAGEAPPMGSGAVLVPWPNRVAGARWTHGGKTLDLDVTEPARGNASHGLVRRETWTVVGSTADSATLAVTIDGRPGWPFPFRATMTYAVDATGLTVTHGVENLGTEPMPFGVGAHPYPRPGRAEVDDCVLALAAGTHLPLDPERMVPSGPATPIARFSQLVREVTLDDAFGGCLPSADGLVHHTLRGPGGGVDLWADPVFGWVQVYTPDSFPGHDGGAVAIEPMTCPPDALNSGTDLLTALPGAPWAASWGLRPIPGTR</sequence>
<keyword evidence="2" id="KW-1185">Reference proteome</keyword>
<dbReference type="InterPro" id="IPR014718">
    <property type="entry name" value="GH-type_carb-bd"/>
</dbReference>
<organism evidence="1 2">
    <name type="scientific">Actinokineospora terrae</name>
    <dbReference type="NCBI Taxonomy" id="155974"/>
    <lineage>
        <taxon>Bacteria</taxon>
        <taxon>Bacillati</taxon>
        <taxon>Actinomycetota</taxon>
        <taxon>Actinomycetes</taxon>
        <taxon>Pseudonocardiales</taxon>
        <taxon>Pseudonocardiaceae</taxon>
        <taxon>Actinokineospora</taxon>
    </lineage>
</organism>
<dbReference type="GO" id="GO:0030246">
    <property type="term" value="F:carbohydrate binding"/>
    <property type="evidence" value="ECO:0007669"/>
    <property type="project" value="InterPro"/>
</dbReference>
<proteinExistence type="predicted"/>
<evidence type="ECO:0000313" key="2">
    <source>
        <dbReference type="Proteomes" id="UP000199051"/>
    </source>
</evidence>
<dbReference type="AlphaFoldDB" id="A0A1H9UI63"/>
<gene>
    <name evidence="1" type="ORF">SAMN04487818_107252</name>
</gene>
<dbReference type="STRING" id="155974.SAMN04487818_107252"/>
<dbReference type="RefSeq" id="WP_245782458.1">
    <property type="nucleotide sequence ID" value="NZ_FOGI01000007.1"/>
</dbReference>
<dbReference type="EMBL" id="FOGI01000007">
    <property type="protein sequence ID" value="SES09039.1"/>
    <property type="molecule type" value="Genomic_DNA"/>
</dbReference>
<dbReference type="Pfam" id="PF01263">
    <property type="entry name" value="Aldose_epim"/>
    <property type="match status" value="1"/>
</dbReference>
<dbReference type="GO" id="GO:0016853">
    <property type="term" value="F:isomerase activity"/>
    <property type="evidence" value="ECO:0007669"/>
    <property type="project" value="InterPro"/>
</dbReference>
<reference evidence="2" key="1">
    <citation type="submission" date="2016-10" db="EMBL/GenBank/DDBJ databases">
        <authorList>
            <person name="Varghese N."/>
            <person name="Submissions S."/>
        </authorList>
    </citation>
    <scope>NUCLEOTIDE SEQUENCE [LARGE SCALE GENOMIC DNA]</scope>
    <source>
        <strain evidence="2">DSM 44260</strain>
    </source>
</reference>
<dbReference type="InterPro" id="IPR037480">
    <property type="entry name" value="YihR-like"/>
</dbReference>
<dbReference type="InterPro" id="IPR008183">
    <property type="entry name" value="Aldose_1/G6P_1-epimerase"/>
</dbReference>
<dbReference type="CDD" id="cd09022">
    <property type="entry name" value="Aldose_epim_Ec_YihR"/>
    <property type="match status" value="1"/>
</dbReference>
<dbReference type="SUPFAM" id="SSF74650">
    <property type="entry name" value="Galactose mutarotase-like"/>
    <property type="match status" value="1"/>
</dbReference>